<protein>
    <submittedName>
        <fullName evidence="6">Amidohydrolase</fullName>
    </submittedName>
</protein>
<dbReference type="GO" id="GO:0046872">
    <property type="term" value="F:metal ion binding"/>
    <property type="evidence" value="ECO:0007669"/>
    <property type="project" value="UniProtKB-KW"/>
</dbReference>
<dbReference type="SUPFAM" id="SSF51338">
    <property type="entry name" value="Composite domain of metallo-dependent hydrolases"/>
    <property type="match status" value="1"/>
</dbReference>
<dbReference type="Pfam" id="PF22039">
    <property type="entry name" value="HUTI_composite_bact"/>
    <property type="match status" value="1"/>
</dbReference>
<dbReference type="InterPro" id="IPR054418">
    <property type="entry name" value="MQNX/HUTI_composite_N"/>
</dbReference>
<evidence type="ECO:0000259" key="4">
    <source>
        <dbReference type="Pfam" id="PF01979"/>
    </source>
</evidence>
<evidence type="ECO:0000313" key="6">
    <source>
        <dbReference type="EMBL" id="RDB61178.1"/>
    </source>
</evidence>
<name>A0A369LSS2_9ACTN</name>
<sequence length="460" mass="49992">MLLCAEHIIPIAGEPIDDGAVLVRDGRIVEVGGAQRMKAHYPQEEVRDFGRSAIMPGFVDCHTHLEYTALRGIVHDVPYAEWLVTEHAKADMMSRDDRYDSAVIGGMEMIAGGVTTVADFTSTGASFEAAQDVGLRGMFYRSVGATSKSQVDTAIEEAVADIERWRSEADSDRMQIGIAPKALHACHPTIFSKVNEVAEKLDLPVAMHVAGSYEEYSYIMRGSTPLSVRGIETGGDALTDRPMWLPTGVTPVNYALNWNAFNSHDVLAAHCVHVDDNDIAKLKEHDVAISVNTRCNAQLGMGLAPLPTFLKSGIRVGLGTDSPAATDSSDMFIEMRLGMLIHRSVDRDVFLTAKTMLELATIGGARALHMEDEIGTLEPGKRADITVVDLSGSRQTPLVDPVTAVVEGGAAADVMFTMVGGKPVYERGSKWDVRGNKWEMLINPAEARERGMQIRGKLRD</sequence>
<dbReference type="GO" id="GO:0016810">
    <property type="term" value="F:hydrolase activity, acting on carbon-nitrogen (but not peptide) bonds"/>
    <property type="evidence" value="ECO:0007669"/>
    <property type="project" value="InterPro"/>
</dbReference>
<dbReference type="EMBL" id="PPTO01000001">
    <property type="protein sequence ID" value="RDB61178.1"/>
    <property type="molecule type" value="Genomic_DNA"/>
</dbReference>
<evidence type="ECO:0000256" key="2">
    <source>
        <dbReference type="ARBA" id="ARBA00022801"/>
    </source>
</evidence>
<reference evidence="6 7" key="1">
    <citation type="journal article" date="2018" name="Elife">
        <title>Discovery and characterization of a prevalent human gut bacterial enzyme sufficient for the inactivation of a family of plant toxins.</title>
        <authorList>
            <person name="Koppel N."/>
            <person name="Bisanz J.E."/>
            <person name="Pandelia M.E."/>
            <person name="Turnbaugh P.J."/>
            <person name="Balskus E.P."/>
        </authorList>
    </citation>
    <scope>NUCLEOTIDE SEQUENCE [LARGE SCALE GENOMIC DNA]</scope>
    <source>
        <strain evidence="6 7">OB21 GAM31</strain>
    </source>
</reference>
<gene>
    <name evidence="6" type="ORF">C1881_00025</name>
</gene>
<feature type="domain" description="Aminodeoxyfutalosine deaminase/Imidazolonepropionase-like composite" evidence="5">
    <location>
        <begin position="19"/>
        <end position="43"/>
    </location>
</feature>
<keyword evidence="2 6" id="KW-0378">Hydrolase</keyword>
<keyword evidence="3" id="KW-0862">Zinc</keyword>
<evidence type="ECO:0000313" key="7">
    <source>
        <dbReference type="Proteomes" id="UP000253975"/>
    </source>
</evidence>
<evidence type="ECO:0000259" key="5">
    <source>
        <dbReference type="Pfam" id="PF22039"/>
    </source>
</evidence>
<dbReference type="PANTHER" id="PTHR43794">
    <property type="entry name" value="AMINOHYDROLASE SSNA-RELATED"/>
    <property type="match status" value="1"/>
</dbReference>
<feature type="domain" description="Amidohydrolase-related" evidence="4">
    <location>
        <begin position="54"/>
        <end position="424"/>
    </location>
</feature>
<comment type="caution">
    <text evidence="6">The sequence shown here is derived from an EMBL/GenBank/DDBJ whole genome shotgun (WGS) entry which is preliminary data.</text>
</comment>
<dbReference type="Gene3D" id="3.20.20.140">
    <property type="entry name" value="Metal-dependent hydrolases"/>
    <property type="match status" value="1"/>
</dbReference>
<dbReference type="Pfam" id="PF01979">
    <property type="entry name" value="Amidohydro_1"/>
    <property type="match status" value="1"/>
</dbReference>
<dbReference type="PANTHER" id="PTHR43794:SF11">
    <property type="entry name" value="AMIDOHYDROLASE-RELATED DOMAIN-CONTAINING PROTEIN"/>
    <property type="match status" value="1"/>
</dbReference>
<evidence type="ECO:0000256" key="1">
    <source>
        <dbReference type="ARBA" id="ARBA00022723"/>
    </source>
</evidence>
<dbReference type="Gene3D" id="2.30.40.10">
    <property type="entry name" value="Urease, subunit C, domain 1"/>
    <property type="match status" value="1"/>
</dbReference>
<organism evidence="6 7">
    <name type="scientific">Slackia isoflavoniconvertens</name>
    <dbReference type="NCBI Taxonomy" id="572010"/>
    <lineage>
        <taxon>Bacteria</taxon>
        <taxon>Bacillati</taxon>
        <taxon>Actinomycetota</taxon>
        <taxon>Coriobacteriia</taxon>
        <taxon>Eggerthellales</taxon>
        <taxon>Eggerthellaceae</taxon>
        <taxon>Slackia</taxon>
    </lineage>
</organism>
<dbReference type="InterPro" id="IPR006680">
    <property type="entry name" value="Amidohydro-rel"/>
</dbReference>
<dbReference type="RefSeq" id="WP_114614722.1">
    <property type="nucleotide sequence ID" value="NZ_PPTO01000001.1"/>
</dbReference>
<dbReference type="InterPro" id="IPR011059">
    <property type="entry name" value="Metal-dep_hydrolase_composite"/>
</dbReference>
<evidence type="ECO:0000256" key="3">
    <source>
        <dbReference type="ARBA" id="ARBA00022833"/>
    </source>
</evidence>
<keyword evidence="1" id="KW-0479">Metal-binding</keyword>
<proteinExistence type="predicted"/>
<accession>A0A369LSS2</accession>
<dbReference type="InterPro" id="IPR050287">
    <property type="entry name" value="MTA/SAH_deaminase"/>
</dbReference>
<dbReference type="Proteomes" id="UP000253975">
    <property type="component" value="Unassembled WGS sequence"/>
</dbReference>
<dbReference type="InterPro" id="IPR032466">
    <property type="entry name" value="Metal_Hydrolase"/>
</dbReference>
<dbReference type="AlphaFoldDB" id="A0A369LSS2"/>
<dbReference type="SUPFAM" id="SSF51556">
    <property type="entry name" value="Metallo-dependent hydrolases"/>
    <property type="match status" value="1"/>
</dbReference>